<dbReference type="InterPro" id="IPR028973">
    <property type="entry name" value="PhnB-like"/>
</dbReference>
<dbReference type="EMBL" id="LSBA01000014">
    <property type="protein sequence ID" value="KXZ20184.1"/>
    <property type="molecule type" value="Genomic_DNA"/>
</dbReference>
<evidence type="ECO:0000313" key="2">
    <source>
        <dbReference type="EMBL" id="KXZ20184.1"/>
    </source>
</evidence>
<dbReference type="Gene3D" id="3.10.180.10">
    <property type="entry name" value="2,3-Dihydroxybiphenyl 1,2-Dioxygenase, domain 1"/>
    <property type="match status" value="1"/>
</dbReference>
<dbReference type="STRING" id="1793963.AXI58_15415"/>
<dbReference type="InterPro" id="IPR029068">
    <property type="entry name" value="Glyas_Bleomycin-R_OHBP_Dase"/>
</dbReference>
<dbReference type="AlphaFoldDB" id="A0A150F7M0"/>
<dbReference type="InterPro" id="IPR004360">
    <property type="entry name" value="Glyas_Fos-R_dOase_dom"/>
</dbReference>
<comment type="caution">
    <text evidence="2">The sequence shown here is derived from an EMBL/GenBank/DDBJ whole genome shotgun (WGS) entry which is preliminary data.</text>
</comment>
<dbReference type="Pfam" id="PF00903">
    <property type="entry name" value="Glyoxalase"/>
    <property type="match status" value="1"/>
</dbReference>
<dbReference type="SUPFAM" id="SSF54593">
    <property type="entry name" value="Glyoxalase/Bleomycin resistance protein/Dihydroxybiphenyl dioxygenase"/>
    <property type="match status" value="1"/>
</dbReference>
<feature type="domain" description="Glyoxalase/fosfomycin resistance/dioxygenase" evidence="1">
    <location>
        <begin position="9"/>
        <end position="135"/>
    </location>
</feature>
<accession>A0A150F7M0</accession>
<protein>
    <recommendedName>
        <fullName evidence="1">Glyoxalase/fosfomycin resistance/dioxygenase domain-containing protein</fullName>
    </recommendedName>
</protein>
<dbReference type="Proteomes" id="UP000075430">
    <property type="component" value="Unassembled WGS sequence"/>
</dbReference>
<evidence type="ECO:0000259" key="1">
    <source>
        <dbReference type="Pfam" id="PF00903"/>
    </source>
</evidence>
<dbReference type="PANTHER" id="PTHR33990">
    <property type="entry name" value="PROTEIN YJDN-RELATED"/>
    <property type="match status" value="1"/>
</dbReference>
<keyword evidence="3" id="KW-1185">Reference proteome</keyword>
<organism evidence="2 3">
    <name type="scientific">Bacillus nakamurai</name>
    <dbReference type="NCBI Taxonomy" id="1793963"/>
    <lineage>
        <taxon>Bacteria</taxon>
        <taxon>Bacillati</taxon>
        <taxon>Bacillota</taxon>
        <taxon>Bacilli</taxon>
        <taxon>Bacillales</taxon>
        <taxon>Bacillaceae</taxon>
        <taxon>Bacillus</taxon>
    </lineage>
</organism>
<dbReference type="PANTHER" id="PTHR33990:SF1">
    <property type="entry name" value="PROTEIN YJDN"/>
    <property type="match status" value="1"/>
</dbReference>
<sequence>MILGIYPYLVMNGNGQEAVTFYEKALDAKVVRVQTFGEMPENPEFPTPAEAKDLVLNAHLKVGDTDLMISDTFPGQPYQIGSQVTVAVTIDNAQKSKEVFEKLKEGGNVEMPLQETFWSPSYGQVTDRFGITWQISTQAADHK</sequence>
<proteinExistence type="predicted"/>
<dbReference type="RefSeq" id="WP_061521669.1">
    <property type="nucleotide sequence ID" value="NZ_JARLZY010000011.1"/>
</dbReference>
<dbReference type="OrthoDB" id="9795306at2"/>
<dbReference type="CDD" id="cd06588">
    <property type="entry name" value="PhnB_like"/>
    <property type="match status" value="1"/>
</dbReference>
<gene>
    <name evidence="2" type="ORF">AXI58_15415</name>
</gene>
<name>A0A150F7M0_9BACI</name>
<reference evidence="3" key="1">
    <citation type="submission" date="2016-02" db="EMBL/GenBank/DDBJ databases">
        <authorList>
            <person name="Dunlap C."/>
        </authorList>
    </citation>
    <scope>NUCLEOTIDE SEQUENCE [LARGE SCALE GENOMIC DNA]</scope>
    <source>
        <strain evidence="3">NRRL B-41092</strain>
    </source>
</reference>
<evidence type="ECO:0000313" key="3">
    <source>
        <dbReference type="Proteomes" id="UP000075430"/>
    </source>
</evidence>